<dbReference type="RefSeq" id="WP_097160546.1">
    <property type="nucleotide sequence ID" value="NZ_JBEPMQ010000015.1"/>
</dbReference>
<evidence type="ECO:0000313" key="2">
    <source>
        <dbReference type="Proteomes" id="UP000219546"/>
    </source>
</evidence>
<sequence length="169" mass="18883">MKKIIIGSLISILLISTVYILWYTFPAEHAKTFQGVSYQLGNEAEAETVEIHINGVLQRSLNGQRTFEGTIDVEGEELPVPKDARSVVINFLEHGRGDIVYTWIENGKPHTYSYGSVFINKNLSKVTILKGDWTLADGLMIAAPARNRTEAAEISNELMKKYLDGRALK</sequence>
<reference evidence="1 2" key="1">
    <citation type="submission" date="2017-08" db="EMBL/GenBank/DDBJ databases">
        <authorList>
            <person name="de Groot N.N."/>
        </authorList>
    </citation>
    <scope>NUCLEOTIDE SEQUENCE [LARGE SCALE GENOMIC DNA]</scope>
    <source>
        <strain evidence="1 2">JC228</strain>
    </source>
</reference>
<name>A0A285D6P8_9BACI</name>
<proteinExistence type="predicted"/>
<keyword evidence="2" id="KW-1185">Reference proteome</keyword>
<dbReference type="OrthoDB" id="2971011at2"/>
<gene>
    <name evidence="1" type="ORF">SAMN05877753_112136</name>
</gene>
<dbReference type="AlphaFoldDB" id="A0A285D6P8"/>
<protein>
    <submittedName>
        <fullName evidence="1">Uncharacterized protein</fullName>
    </submittedName>
</protein>
<organism evidence="1 2">
    <name type="scientific">Bacillus oleivorans</name>
    <dbReference type="NCBI Taxonomy" id="1448271"/>
    <lineage>
        <taxon>Bacteria</taxon>
        <taxon>Bacillati</taxon>
        <taxon>Bacillota</taxon>
        <taxon>Bacilli</taxon>
        <taxon>Bacillales</taxon>
        <taxon>Bacillaceae</taxon>
        <taxon>Bacillus</taxon>
    </lineage>
</organism>
<evidence type="ECO:0000313" key="1">
    <source>
        <dbReference type="EMBL" id="SNX75491.1"/>
    </source>
</evidence>
<dbReference type="Proteomes" id="UP000219546">
    <property type="component" value="Unassembled WGS sequence"/>
</dbReference>
<accession>A0A285D6P8</accession>
<dbReference type="EMBL" id="OAOP01000012">
    <property type="protein sequence ID" value="SNX75491.1"/>
    <property type="molecule type" value="Genomic_DNA"/>
</dbReference>